<proteinExistence type="predicted"/>
<protein>
    <submittedName>
        <fullName evidence="1">Uncharacterized protein</fullName>
    </submittedName>
</protein>
<reference evidence="1" key="1">
    <citation type="submission" date="2022-04" db="EMBL/GenBank/DDBJ databases">
        <title>Genome of the entomopathogenic fungus Entomophthora muscae.</title>
        <authorList>
            <person name="Elya C."/>
            <person name="Lovett B.R."/>
            <person name="Lee E."/>
            <person name="Macias A.M."/>
            <person name="Hajek A.E."/>
            <person name="De Bivort B.L."/>
            <person name="Kasson M.T."/>
            <person name="De Fine Licht H.H."/>
            <person name="Stajich J.E."/>
        </authorList>
    </citation>
    <scope>NUCLEOTIDE SEQUENCE</scope>
    <source>
        <strain evidence="1">Berkeley</strain>
    </source>
</reference>
<organism evidence="1 2">
    <name type="scientific">Entomophthora muscae</name>
    <dbReference type="NCBI Taxonomy" id="34485"/>
    <lineage>
        <taxon>Eukaryota</taxon>
        <taxon>Fungi</taxon>
        <taxon>Fungi incertae sedis</taxon>
        <taxon>Zoopagomycota</taxon>
        <taxon>Entomophthoromycotina</taxon>
        <taxon>Entomophthoromycetes</taxon>
        <taxon>Entomophthorales</taxon>
        <taxon>Entomophthoraceae</taxon>
        <taxon>Entomophthora</taxon>
    </lineage>
</organism>
<comment type="caution">
    <text evidence="1">The sequence shown here is derived from an EMBL/GenBank/DDBJ whole genome shotgun (WGS) entry which is preliminary data.</text>
</comment>
<dbReference type="Proteomes" id="UP001165960">
    <property type="component" value="Unassembled WGS sequence"/>
</dbReference>
<name>A0ACC2TWL9_9FUNG</name>
<evidence type="ECO:0000313" key="2">
    <source>
        <dbReference type="Proteomes" id="UP001165960"/>
    </source>
</evidence>
<accession>A0ACC2TWL9</accession>
<sequence>MQWLLSLKGANVGPEWFTSGWRVINVYLRGSVAVVRDFLNRNRQDRLEDPLIRVGLGGPGPWGLVFESVAIMAIDSPCAGKISSNANKGASTSQAGESLQRF</sequence>
<keyword evidence="2" id="KW-1185">Reference proteome</keyword>
<dbReference type="EMBL" id="QTSX02002143">
    <property type="protein sequence ID" value="KAJ9078602.1"/>
    <property type="molecule type" value="Genomic_DNA"/>
</dbReference>
<evidence type="ECO:0000313" key="1">
    <source>
        <dbReference type="EMBL" id="KAJ9078602.1"/>
    </source>
</evidence>
<gene>
    <name evidence="1" type="ORF">DSO57_1005166</name>
</gene>